<dbReference type="PANTHER" id="PTHR45911:SF4">
    <property type="entry name" value="MULTIPLE C2 AND TRANSMEMBRANE DOMAIN-CONTAINING PROTEIN"/>
    <property type="match status" value="1"/>
</dbReference>
<dbReference type="KEGG" id="gtt:GUITHDRAFT_62455"/>
<dbReference type="STRING" id="905079.L1ICU0"/>
<evidence type="ECO:0000256" key="1">
    <source>
        <dbReference type="ARBA" id="ARBA00022723"/>
    </source>
</evidence>
<dbReference type="AlphaFoldDB" id="L1ICU0"/>
<proteinExistence type="predicted"/>
<feature type="non-terminal residue" evidence="4">
    <location>
        <position position="73"/>
    </location>
</feature>
<reference evidence="4" key="1">
    <citation type="journal article" date="2012" name="Nature">
        <title>Algal genomes reveal evolutionary mosaicism and the fate of nucleomorphs.</title>
        <authorList>
            <consortium name="DOE Joint Genome Institute"/>
            <person name="Curtis B.A."/>
            <person name="Tanifuji G."/>
            <person name="Burki F."/>
            <person name="Gruber A."/>
            <person name="Irimia M."/>
            <person name="Maruyama S."/>
            <person name="Arias M.C."/>
            <person name="Ball S.G."/>
            <person name="Gile G.H."/>
            <person name="Hirakawa Y."/>
            <person name="Hopkins J.F."/>
            <person name="Kuo A."/>
            <person name="Rensing S.A."/>
            <person name="Schmutz J."/>
            <person name="Symeonidi A."/>
            <person name="Elias M."/>
            <person name="Eveleigh R.J."/>
            <person name="Herman E.K."/>
            <person name="Klute M.J."/>
            <person name="Nakayama T."/>
            <person name="Obornik M."/>
            <person name="Reyes-Prieto A."/>
            <person name="Armbrust E.V."/>
            <person name="Aves S.J."/>
            <person name="Beiko R.G."/>
            <person name="Coutinho P."/>
            <person name="Dacks J.B."/>
            <person name="Durnford D.G."/>
            <person name="Fast N.M."/>
            <person name="Green B.R."/>
            <person name="Grisdale C.J."/>
            <person name="Hempel F."/>
            <person name="Henrissat B."/>
            <person name="Hoppner M.P."/>
            <person name="Ishida K."/>
            <person name="Kim E."/>
            <person name="Koreny L."/>
            <person name="Kroth P.G."/>
            <person name="Liu Y."/>
            <person name="Malik S.B."/>
            <person name="Maier U.G."/>
            <person name="McRose D."/>
            <person name="Mock T."/>
            <person name="Neilson J.A."/>
            <person name="Onodera N.T."/>
            <person name="Poole A.M."/>
            <person name="Pritham E.J."/>
            <person name="Richards T.A."/>
            <person name="Rocap G."/>
            <person name="Roy S.W."/>
            <person name="Sarai C."/>
            <person name="Schaack S."/>
            <person name="Shirato S."/>
            <person name="Slamovits C.H."/>
            <person name="Spencer D.F."/>
            <person name="Suzuki S."/>
            <person name="Worden A.Z."/>
            <person name="Zauner S."/>
            <person name="Barry K."/>
            <person name="Bell C."/>
            <person name="Bharti A.K."/>
            <person name="Crow J.A."/>
            <person name="Grimwood J."/>
            <person name="Kramer R."/>
            <person name="Lindquist E."/>
            <person name="Lucas S."/>
            <person name="Salamov A."/>
            <person name="McFadden G.I."/>
            <person name="Lane C.E."/>
            <person name="Keeling P.J."/>
            <person name="Gray M.W."/>
            <person name="Grigoriev I.V."/>
            <person name="Archibald J.M."/>
        </authorList>
    </citation>
    <scope>NUCLEOTIDE SEQUENCE</scope>
    <source>
        <strain evidence="4">CCMP2712</strain>
    </source>
</reference>
<dbReference type="GO" id="GO:0016020">
    <property type="term" value="C:membrane"/>
    <property type="evidence" value="ECO:0007669"/>
    <property type="project" value="TreeGrafter"/>
</dbReference>
<dbReference type="PANTHER" id="PTHR45911">
    <property type="entry name" value="C2 DOMAIN-CONTAINING PROTEIN"/>
    <property type="match status" value="1"/>
</dbReference>
<organism evidence="4">
    <name type="scientific">Guillardia theta (strain CCMP2712)</name>
    <name type="common">Cryptophyte</name>
    <dbReference type="NCBI Taxonomy" id="905079"/>
    <lineage>
        <taxon>Eukaryota</taxon>
        <taxon>Cryptophyceae</taxon>
        <taxon>Pyrenomonadales</taxon>
        <taxon>Geminigeraceae</taxon>
        <taxon>Guillardia</taxon>
    </lineage>
</organism>
<dbReference type="CDD" id="cd00030">
    <property type="entry name" value="C2"/>
    <property type="match status" value="1"/>
</dbReference>
<dbReference type="Pfam" id="PF00168">
    <property type="entry name" value="C2"/>
    <property type="match status" value="1"/>
</dbReference>
<evidence type="ECO:0000256" key="2">
    <source>
        <dbReference type="ARBA" id="ARBA00022837"/>
    </source>
</evidence>
<dbReference type="Gene3D" id="2.60.40.150">
    <property type="entry name" value="C2 domain"/>
    <property type="match status" value="1"/>
</dbReference>
<dbReference type="PaxDb" id="55529-EKX33892"/>
<keyword evidence="2" id="KW-0106">Calcium</keyword>
<dbReference type="GeneID" id="17290630"/>
<feature type="non-terminal residue" evidence="4">
    <location>
        <position position="1"/>
    </location>
</feature>
<dbReference type="InterPro" id="IPR000008">
    <property type="entry name" value="C2_dom"/>
</dbReference>
<keyword evidence="1" id="KW-0479">Metal-binding</keyword>
<evidence type="ECO:0000259" key="3">
    <source>
        <dbReference type="PROSITE" id="PS50004"/>
    </source>
</evidence>
<dbReference type="GO" id="GO:0005509">
    <property type="term" value="F:calcium ion binding"/>
    <property type="evidence" value="ECO:0007669"/>
    <property type="project" value="TreeGrafter"/>
</dbReference>
<dbReference type="RefSeq" id="XP_005820872.1">
    <property type="nucleotide sequence ID" value="XM_005820815.1"/>
</dbReference>
<dbReference type="SUPFAM" id="SSF49562">
    <property type="entry name" value="C2 domain (Calcium/lipid-binding domain, CaLB)"/>
    <property type="match status" value="1"/>
</dbReference>
<feature type="domain" description="C2" evidence="3">
    <location>
        <begin position="1"/>
        <end position="73"/>
    </location>
</feature>
<evidence type="ECO:0000313" key="4">
    <source>
        <dbReference type="EMBL" id="EKX33892.1"/>
    </source>
</evidence>
<dbReference type="InterPro" id="IPR035892">
    <property type="entry name" value="C2_domain_sf"/>
</dbReference>
<gene>
    <name evidence="4" type="ORF">GUITHDRAFT_62455</name>
</gene>
<dbReference type="PROSITE" id="PS50004">
    <property type="entry name" value="C2"/>
    <property type="match status" value="1"/>
</dbReference>
<accession>L1ICU0</accession>
<name>L1ICU0_GUITC</name>
<protein>
    <recommendedName>
        <fullName evidence="3">C2 domain-containing protein</fullName>
    </recommendedName>
</protein>
<dbReference type="HOGENOM" id="CLU_2712517_0_0_1"/>
<dbReference type="EMBL" id="JH993126">
    <property type="protein sequence ID" value="EKX33892.1"/>
    <property type="molecule type" value="Genomic_DNA"/>
</dbReference>
<sequence>LRVTLVQATNLPRMDLISGCDPYCVLFVNACSGLSTFASEVKNKNVNPVWDQKFEWKMTRQTKVLSVTLWDKD</sequence>
<dbReference type="OrthoDB" id="270970at2759"/>